<keyword evidence="2" id="KW-1185">Reference proteome</keyword>
<sequence>MKKLENLRPKELKKKNLNTIIGALMAPDFTVYQTGCTDTGSPNIADCSDSHSDKDK</sequence>
<evidence type="ECO:0000313" key="1">
    <source>
        <dbReference type="EMBL" id="WHF51916.1"/>
    </source>
</evidence>
<dbReference type="Proteomes" id="UP001241656">
    <property type="component" value="Chromosome"/>
</dbReference>
<dbReference type="RefSeq" id="WP_282905227.1">
    <property type="nucleotide sequence ID" value="NZ_CP124855.1"/>
</dbReference>
<gene>
    <name evidence="1" type="ORF">QGN23_01240</name>
</gene>
<evidence type="ECO:0008006" key="3">
    <source>
        <dbReference type="Google" id="ProtNLM"/>
    </source>
</evidence>
<dbReference type="EMBL" id="CP124855">
    <property type="protein sequence ID" value="WHF51916.1"/>
    <property type="molecule type" value="Genomic_DNA"/>
</dbReference>
<organism evidence="1 2">
    <name type="scientific">Chryseobacterium gotjawalense</name>
    <dbReference type="NCBI Taxonomy" id="3042315"/>
    <lineage>
        <taxon>Bacteria</taxon>
        <taxon>Pseudomonadati</taxon>
        <taxon>Bacteroidota</taxon>
        <taxon>Flavobacteriia</taxon>
        <taxon>Flavobacteriales</taxon>
        <taxon>Weeksellaceae</taxon>
        <taxon>Chryseobacterium group</taxon>
        <taxon>Chryseobacterium</taxon>
    </lineage>
</organism>
<name>A0ABY8RDH7_9FLAO</name>
<reference evidence="1 2" key="1">
    <citation type="submission" date="2023-05" db="EMBL/GenBank/DDBJ databases">
        <title>Genomic insight into Chryseobacterium sp. wdc7 isolated forest soil (Gotjawal).</title>
        <authorList>
            <person name="Park S.-J."/>
        </authorList>
    </citation>
    <scope>NUCLEOTIDE SEQUENCE [LARGE SCALE GENOMIC DNA]</scope>
    <source>
        <strain evidence="2">wdc7</strain>
    </source>
</reference>
<evidence type="ECO:0000313" key="2">
    <source>
        <dbReference type="Proteomes" id="UP001241656"/>
    </source>
</evidence>
<protein>
    <recommendedName>
        <fullName evidence="3">Bacteriocin</fullName>
    </recommendedName>
</protein>
<proteinExistence type="predicted"/>
<accession>A0ABY8RDH7</accession>